<sequence>MIPLYYKASLLLTGVFSLLVALLLRAYAPKEATPARLLSRYFALLAYPVFLTYLVASGLIYEVPHLYRTGIIAIFCYIPVGWMYMRSVTGNGNPSWRDAWHFLPPLIYILDFTPFFLWSGAEKMKALQSGGLGYSIILFRESAVFPAGFYLTLKYGLAAFYWFLQLRLLRSFYQPNDGGFREKNKKLITWLMVFLTCQVTTFIIPPLSLLGEEYAAYEYMIYLFMIGGICALAAAALFFFPEFLYQLKHPEGITENTSTFAAAHIYPGRTKPPGLTQEKQQEIAAAIREHFSLRQPFLQQQYTLPKLSLETGIPAQYISLYMNEEEKMNFNDFVNTYRIRYCLTLMNGEDAGKYTLETLARQSGFNNRNTFTQAFKKVTGATPSAYARNLQKGNF</sequence>
<evidence type="ECO:0000259" key="5">
    <source>
        <dbReference type="PROSITE" id="PS01124"/>
    </source>
</evidence>
<dbReference type="SMART" id="SM00342">
    <property type="entry name" value="HTH_ARAC"/>
    <property type="match status" value="1"/>
</dbReference>
<dbReference type="PANTHER" id="PTHR43280:SF29">
    <property type="entry name" value="ARAC-FAMILY TRANSCRIPTIONAL REGULATOR"/>
    <property type="match status" value="1"/>
</dbReference>
<dbReference type="Pfam" id="PF12833">
    <property type="entry name" value="HTH_18"/>
    <property type="match status" value="1"/>
</dbReference>
<name>A0A0E9N139_9BACT</name>
<feature type="transmembrane region" description="Helical" evidence="4">
    <location>
        <begin position="6"/>
        <end position="28"/>
    </location>
</feature>
<dbReference type="InterPro" id="IPR018060">
    <property type="entry name" value="HTH_AraC"/>
</dbReference>
<feature type="transmembrane region" description="Helical" evidence="4">
    <location>
        <begin position="40"/>
        <end position="61"/>
    </location>
</feature>
<dbReference type="STRING" id="1220578.FPE01S_02_01700"/>
<dbReference type="PANTHER" id="PTHR43280">
    <property type="entry name" value="ARAC-FAMILY TRANSCRIPTIONAL REGULATOR"/>
    <property type="match status" value="1"/>
</dbReference>
<dbReference type="SUPFAM" id="SSF46689">
    <property type="entry name" value="Homeodomain-like"/>
    <property type="match status" value="1"/>
</dbReference>
<organism evidence="6 7">
    <name type="scientific">Flavihumibacter petaseus NBRC 106054</name>
    <dbReference type="NCBI Taxonomy" id="1220578"/>
    <lineage>
        <taxon>Bacteria</taxon>
        <taxon>Pseudomonadati</taxon>
        <taxon>Bacteroidota</taxon>
        <taxon>Chitinophagia</taxon>
        <taxon>Chitinophagales</taxon>
        <taxon>Chitinophagaceae</taxon>
        <taxon>Flavihumibacter</taxon>
    </lineage>
</organism>
<keyword evidence="3" id="KW-0804">Transcription</keyword>
<dbReference type="Proteomes" id="UP000033121">
    <property type="component" value="Unassembled WGS sequence"/>
</dbReference>
<protein>
    <submittedName>
        <fullName evidence="6">Putative AraC family transcriptional regulator</fullName>
    </submittedName>
</protein>
<comment type="caution">
    <text evidence="6">The sequence shown here is derived from an EMBL/GenBank/DDBJ whole genome shotgun (WGS) entry which is preliminary data.</text>
</comment>
<keyword evidence="1" id="KW-0805">Transcription regulation</keyword>
<evidence type="ECO:0000256" key="2">
    <source>
        <dbReference type="ARBA" id="ARBA00023125"/>
    </source>
</evidence>
<keyword evidence="4" id="KW-0472">Membrane</keyword>
<dbReference type="Gene3D" id="1.10.10.60">
    <property type="entry name" value="Homeodomain-like"/>
    <property type="match status" value="1"/>
</dbReference>
<keyword evidence="2" id="KW-0238">DNA-binding</keyword>
<feature type="transmembrane region" description="Helical" evidence="4">
    <location>
        <begin position="187"/>
        <end position="207"/>
    </location>
</feature>
<dbReference type="GO" id="GO:0043565">
    <property type="term" value="F:sequence-specific DNA binding"/>
    <property type="evidence" value="ECO:0007669"/>
    <property type="project" value="InterPro"/>
</dbReference>
<dbReference type="InterPro" id="IPR009057">
    <property type="entry name" value="Homeodomain-like_sf"/>
</dbReference>
<keyword evidence="4" id="KW-1133">Transmembrane helix</keyword>
<feature type="transmembrane region" description="Helical" evidence="4">
    <location>
        <begin position="99"/>
        <end position="118"/>
    </location>
</feature>
<dbReference type="PROSITE" id="PS01124">
    <property type="entry name" value="HTH_ARAC_FAMILY_2"/>
    <property type="match status" value="1"/>
</dbReference>
<dbReference type="OrthoDB" id="9779074at2"/>
<feature type="domain" description="HTH araC/xylS-type" evidence="5">
    <location>
        <begin position="281"/>
        <end position="389"/>
    </location>
</feature>
<dbReference type="AlphaFoldDB" id="A0A0E9N139"/>
<feature type="transmembrane region" description="Helical" evidence="4">
    <location>
        <begin position="219"/>
        <end position="240"/>
    </location>
</feature>
<evidence type="ECO:0000256" key="4">
    <source>
        <dbReference type="SAM" id="Phobius"/>
    </source>
</evidence>
<dbReference type="GO" id="GO:0003700">
    <property type="term" value="F:DNA-binding transcription factor activity"/>
    <property type="evidence" value="ECO:0007669"/>
    <property type="project" value="InterPro"/>
</dbReference>
<reference evidence="6 7" key="1">
    <citation type="submission" date="2015-04" db="EMBL/GenBank/DDBJ databases">
        <title>Whole genome shotgun sequence of Flavihumibacter petaseus NBRC 106054.</title>
        <authorList>
            <person name="Miyazawa S."/>
            <person name="Hosoyama A."/>
            <person name="Hashimoto M."/>
            <person name="Noguchi M."/>
            <person name="Tsuchikane K."/>
            <person name="Ohji S."/>
            <person name="Yamazoe A."/>
            <person name="Ichikawa N."/>
            <person name="Kimura A."/>
            <person name="Fujita N."/>
        </authorList>
    </citation>
    <scope>NUCLEOTIDE SEQUENCE [LARGE SCALE GENOMIC DNA]</scope>
    <source>
        <strain evidence="6 7">NBRC 106054</strain>
    </source>
</reference>
<evidence type="ECO:0000256" key="1">
    <source>
        <dbReference type="ARBA" id="ARBA00023015"/>
    </source>
</evidence>
<evidence type="ECO:0000313" key="7">
    <source>
        <dbReference type="Proteomes" id="UP000033121"/>
    </source>
</evidence>
<gene>
    <name evidence="6" type="ORF">FPE01S_02_01700</name>
</gene>
<evidence type="ECO:0000256" key="3">
    <source>
        <dbReference type="ARBA" id="ARBA00023163"/>
    </source>
</evidence>
<dbReference type="EMBL" id="BBWV01000002">
    <property type="protein sequence ID" value="GAO43065.1"/>
    <property type="molecule type" value="Genomic_DNA"/>
</dbReference>
<feature type="transmembrane region" description="Helical" evidence="4">
    <location>
        <begin position="147"/>
        <end position="166"/>
    </location>
</feature>
<evidence type="ECO:0000313" key="6">
    <source>
        <dbReference type="EMBL" id="GAO43065.1"/>
    </source>
</evidence>
<accession>A0A0E9N139</accession>
<feature type="transmembrane region" description="Helical" evidence="4">
    <location>
        <begin position="67"/>
        <end position="87"/>
    </location>
</feature>
<keyword evidence="7" id="KW-1185">Reference proteome</keyword>
<dbReference type="RefSeq" id="WP_046369008.1">
    <property type="nucleotide sequence ID" value="NZ_BBWV01000002.1"/>
</dbReference>
<keyword evidence="4" id="KW-0812">Transmembrane</keyword>
<proteinExistence type="predicted"/>